<evidence type="ECO:0000256" key="3">
    <source>
        <dbReference type="ARBA" id="ARBA00024893"/>
    </source>
</evidence>
<dbReference type="InterPro" id="IPR040059">
    <property type="entry name" value="PUM3"/>
</dbReference>
<evidence type="ECO:0000259" key="5">
    <source>
        <dbReference type="PROSITE" id="PS50303"/>
    </source>
</evidence>
<feature type="region of interest" description="Disordered" evidence="4">
    <location>
        <begin position="652"/>
        <end position="700"/>
    </location>
</feature>
<dbReference type="InterPro" id="IPR016024">
    <property type="entry name" value="ARM-type_fold"/>
</dbReference>
<comment type="function">
    <text evidence="3">RNA-binding nucleolar protein required for pre-rRNA processing. Involved in production of 18S rRNA and assembly of small ribosomal subunit.</text>
</comment>
<dbReference type="GO" id="GO:0006417">
    <property type="term" value="P:regulation of translation"/>
    <property type="evidence" value="ECO:0007669"/>
    <property type="project" value="TreeGrafter"/>
</dbReference>
<dbReference type="SUPFAM" id="SSF48371">
    <property type="entry name" value="ARM repeat"/>
    <property type="match status" value="1"/>
</dbReference>
<feature type="compositionally biased region" description="Low complexity" evidence="4">
    <location>
        <begin position="1"/>
        <end position="11"/>
    </location>
</feature>
<dbReference type="Pfam" id="PF08144">
    <property type="entry name" value="CPL"/>
    <property type="match status" value="1"/>
</dbReference>
<keyword evidence="1" id="KW-0677">Repeat</keyword>
<evidence type="ECO:0000313" key="6">
    <source>
        <dbReference type="EMBL" id="KAK0730590.1"/>
    </source>
</evidence>
<accession>A0AA40BAC6</accession>
<organism evidence="6 7">
    <name type="scientific">Lasiosphaeris hirsuta</name>
    <dbReference type="NCBI Taxonomy" id="260670"/>
    <lineage>
        <taxon>Eukaryota</taxon>
        <taxon>Fungi</taxon>
        <taxon>Dikarya</taxon>
        <taxon>Ascomycota</taxon>
        <taxon>Pezizomycotina</taxon>
        <taxon>Sordariomycetes</taxon>
        <taxon>Sordariomycetidae</taxon>
        <taxon>Sordariales</taxon>
        <taxon>Lasiosphaeriaceae</taxon>
        <taxon>Lasiosphaeris</taxon>
    </lineage>
</organism>
<evidence type="ECO:0000313" key="7">
    <source>
        <dbReference type="Proteomes" id="UP001172102"/>
    </source>
</evidence>
<feature type="region of interest" description="Disordered" evidence="4">
    <location>
        <begin position="1"/>
        <end position="121"/>
    </location>
</feature>
<dbReference type="GO" id="GO:0005730">
    <property type="term" value="C:nucleolus"/>
    <property type="evidence" value="ECO:0007669"/>
    <property type="project" value="TreeGrafter"/>
</dbReference>
<sequence>MASKSAAGAAGAKRKASSGEKSASDSRTKKAKTVSTKKHAPKIEEDVAASDSENDVSSDSGDGGAKIASIPSRSKNVQETGDVPARSTAVKSAQDSQSSKEAHAKQKALANERKAAKPLADEVQRTKKLWEKLRRKSHVPKEERQQLVDELYSIITGKVKDFVLKHDAVRAVQTAIKYSTPAQRKQIAKELQGTYAQLAESRYAKFLIGKLLIQNDDEIRDLITPEFYGRVRKLINHSEASWILDDVYRGVATKEQKANLLREWYGPEFALFRQSGDAEVTADLADILANEPSKRAIVMKYLIDMINGLIQKKLTGFTMLHDAMLQYFLNLKAESEELKEFLEIVKQDENGDLLKNMAFTKSGARLVCLLLAYGSAKDRKQILKTFKDTFQLMCGDDNAHMILLAAYDLLDDTVLCAKSIFPEILGKNEEKDVENIIFLANEVNARITIRYLFEGQSKSLFPSSRAADLEILSEIHEIRKSTSKKDPEIRRKELVAAMSPQLLAAVAASPKELVSTSFGCQFATEVLLSAVGDKTAALEAVASTAGGDPTAAAGEDVYPPPPTHISLTPHGGKMFKSLLAGGRFDKEAGSIKRVDPPLNFADILYPVIKENVLQWAIGPSSFTVLGLLEAADFSSKKELLKTLRSHKKELEKAAGEGVAVVKAKEEAAPTKGKGKGKQGQGNPKSSRNPGSKLLLEKLGA</sequence>
<protein>
    <submittedName>
        <fullName evidence="6">Armadillo-type protein</fullName>
    </submittedName>
</protein>
<feature type="domain" description="PUM-HD" evidence="5">
    <location>
        <begin position="85"/>
        <end position="460"/>
    </location>
</feature>
<dbReference type="InterPro" id="IPR012959">
    <property type="entry name" value="CPL_dom"/>
</dbReference>
<feature type="compositionally biased region" description="Basic residues" evidence="4">
    <location>
        <begin position="29"/>
        <end position="40"/>
    </location>
</feature>
<comment type="caution">
    <text evidence="6">The sequence shown here is derived from an EMBL/GenBank/DDBJ whole genome shotgun (WGS) entry which is preliminary data.</text>
</comment>
<name>A0AA40BAC6_9PEZI</name>
<evidence type="ECO:0000256" key="4">
    <source>
        <dbReference type="SAM" id="MobiDB-lite"/>
    </source>
</evidence>
<dbReference type="AlphaFoldDB" id="A0AA40BAC6"/>
<dbReference type="PANTHER" id="PTHR13389:SF0">
    <property type="entry name" value="PUMILIO HOMOLOG 3"/>
    <property type="match status" value="1"/>
</dbReference>
<gene>
    <name evidence="6" type="ORF">B0H67DRAFT_562225</name>
</gene>
<keyword evidence="7" id="KW-1185">Reference proteome</keyword>
<feature type="compositionally biased region" description="Acidic residues" evidence="4">
    <location>
        <begin position="46"/>
        <end position="56"/>
    </location>
</feature>
<dbReference type="InterPro" id="IPR033133">
    <property type="entry name" value="PUM-HD"/>
</dbReference>
<reference evidence="6" key="1">
    <citation type="submission" date="2023-06" db="EMBL/GenBank/DDBJ databases">
        <title>Genome-scale phylogeny and comparative genomics of the fungal order Sordariales.</title>
        <authorList>
            <consortium name="Lawrence Berkeley National Laboratory"/>
            <person name="Hensen N."/>
            <person name="Bonometti L."/>
            <person name="Westerberg I."/>
            <person name="Brannstrom I.O."/>
            <person name="Guillou S."/>
            <person name="Cros-Aarteil S."/>
            <person name="Calhoun S."/>
            <person name="Haridas S."/>
            <person name="Kuo A."/>
            <person name="Mondo S."/>
            <person name="Pangilinan J."/>
            <person name="Riley R."/>
            <person name="Labutti K."/>
            <person name="Andreopoulos B."/>
            <person name="Lipzen A."/>
            <person name="Chen C."/>
            <person name="Yanf M."/>
            <person name="Daum C."/>
            <person name="Ng V."/>
            <person name="Clum A."/>
            <person name="Steindorff A."/>
            <person name="Ohm R."/>
            <person name="Martin F."/>
            <person name="Silar P."/>
            <person name="Natvig D."/>
            <person name="Lalanne C."/>
            <person name="Gautier V."/>
            <person name="Ament-Velasquez S.L."/>
            <person name="Kruys A."/>
            <person name="Hutchinson M.I."/>
            <person name="Powell A.J."/>
            <person name="Barry K."/>
            <person name="Miller A.N."/>
            <person name="Grigoriev I.V."/>
            <person name="Debuchy R."/>
            <person name="Gladieux P."/>
            <person name="Thoren M.H."/>
            <person name="Johannesson H."/>
        </authorList>
    </citation>
    <scope>NUCLEOTIDE SEQUENCE</scope>
    <source>
        <strain evidence="6">SMH4607-1</strain>
    </source>
</reference>
<keyword evidence="2" id="KW-0694">RNA-binding</keyword>
<dbReference type="PANTHER" id="PTHR13389">
    <property type="entry name" value="PUMILIO HOMOLOG 3"/>
    <property type="match status" value="1"/>
</dbReference>
<dbReference type="InterPro" id="IPR011989">
    <property type="entry name" value="ARM-like"/>
</dbReference>
<feature type="compositionally biased region" description="Basic and acidic residues" evidence="4">
    <location>
        <begin position="98"/>
        <end position="121"/>
    </location>
</feature>
<evidence type="ECO:0000256" key="2">
    <source>
        <dbReference type="ARBA" id="ARBA00022884"/>
    </source>
</evidence>
<dbReference type="SMART" id="SM00025">
    <property type="entry name" value="Pumilio"/>
    <property type="match status" value="3"/>
</dbReference>
<evidence type="ECO:0000256" key="1">
    <source>
        <dbReference type="ARBA" id="ARBA00022737"/>
    </source>
</evidence>
<dbReference type="EMBL" id="JAUKUA010000001">
    <property type="protein sequence ID" value="KAK0730590.1"/>
    <property type="molecule type" value="Genomic_DNA"/>
</dbReference>
<dbReference type="PROSITE" id="PS50303">
    <property type="entry name" value="PUM_HD"/>
    <property type="match status" value="1"/>
</dbReference>
<dbReference type="InterPro" id="IPR001313">
    <property type="entry name" value="Pumilio_RNA-bd_rpt"/>
</dbReference>
<proteinExistence type="predicted"/>
<dbReference type="GO" id="GO:0003729">
    <property type="term" value="F:mRNA binding"/>
    <property type="evidence" value="ECO:0007669"/>
    <property type="project" value="TreeGrafter"/>
</dbReference>
<dbReference type="Proteomes" id="UP001172102">
    <property type="component" value="Unassembled WGS sequence"/>
</dbReference>
<dbReference type="Gene3D" id="1.25.10.10">
    <property type="entry name" value="Leucine-rich Repeat Variant"/>
    <property type="match status" value="1"/>
</dbReference>